<keyword evidence="6" id="KW-0539">Nucleus</keyword>
<dbReference type="GO" id="GO:0005634">
    <property type="term" value="C:nucleus"/>
    <property type="evidence" value="ECO:0007669"/>
    <property type="project" value="UniProtKB-SubCell"/>
</dbReference>
<dbReference type="InterPro" id="IPR036864">
    <property type="entry name" value="Zn2-C6_fun-type_DNA-bd_sf"/>
</dbReference>
<organism evidence="10 11">
    <name type="scientific">Aspergillus sydowii CBS 593.65</name>
    <dbReference type="NCBI Taxonomy" id="1036612"/>
    <lineage>
        <taxon>Eukaryota</taxon>
        <taxon>Fungi</taxon>
        <taxon>Dikarya</taxon>
        <taxon>Ascomycota</taxon>
        <taxon>Pezizomycotina</taxon>
        <taxon>Eurotiomycetes</taxon>
        <taxon>Eurotiomycetidae</taxon>
        <taxon>Eurotiales</taxon>
        <taxon>Aspergillaceae</taxon>
        <taxon>Aspergillus</taxon>
        <taxon>Aspergillus subgen. Nidulantes</taxon>
    </lineage>
</organism>
<evidence type="ECO:0000256" key="3">
    <source>
        <dbReference type="ARBA" id="ARBA00023015"/>
    </source>
</evidence>
<dbReference type="Proteomes" id="UP000184356">
    <property type="component" value="Unassembled WGS sequence"/>
</dbReference>
<dbReference type="GeneID" id="63761420"/>
<dbReference type="GO" id="GO:0008270">
    <property type="term" value="F:zinc ion binding"/>
    <property type="evidence" value="ECO:0007669"/>
    <property type="project" value="InterPro"/>
</dbReference>
<feature type="transmembrane region" description="Helical" evidence="8">
    <location>
        <begin position="456"/>
        <end position="478"/>
    </location>
</feature>
<dbReference type="GO" id="GO:0043565">
    <property type="term" value="F:sequence-specific DNA binding"/>
    <property type="evidence" value="ECO:0007669"/>
    <property type="project" value="TreeGrafter"/>
</dbReference>
<accession>A0A1L9T654</accession>
<dbReference type="EMBL" id="KV878594">
    <property type="protein sequence ID" value="OJJ54855.1"/>
    <property type="molecule type" value="Genomic_DNA"/>
</dbReference>
<feature type="domain" description="Xylanolytic transcriptional activator regulatory" evidence="9">
    <location>
        <begin position="242"/>
        <end position="311"/>
    </location>
</feature>
<dbReference type="GO" id="GO:0000981">
    <property type="term" value="F:DNA-binding transcription factor activity, RNA polymerase II-specific"/>
    <property type="evidence" value="ECO:0007669"/>
    <property type="project" value="InterPro"/>
</dbReference>
<name>A0A1L9T654_9EURO</name>
<evidence type="ECO:0000313" key="11">
    <source>
        <dbReference type="Proteomes" id="UP000184356"/>
    </source>
</evidence>
<keyword evidence="8" id="KW-1133">Transmembrane helix</keyword>
<keyword evidence="11" id="KW-1185">Reference proteome</keyword>
<evidence type="ECO:0000256" key="1">
    <source>
        <dbReference type="ARBA" id="ARBA00004123"/>
    </source>
</evidence>
<dbReference type="CDD" id="cd00067">
    <property type="entry name" value="GAL4"/>
    <property type="match status" value="1"/>
</dbReference>
<keyword evidence="4" id="KW-0238">DNA-binding</keyword>
<dbReference type="Gene3D" id="4.10.240.10">
    <property type="entry name" value="Zn(2)-C6 fungal-type DNA-binding domain"/>
    <property type="match status" value="1"/>
</dbReference>
<dbReference type="Pfam" id="PF04082">
    <property type="entry name" value="Fungal_trans"/>
    <property type="match status" value="1"/>
</dbReference>
<dbReference type="InterPro" id="IPR051711">
    <property type="entry name" value="Stress_Response_Reg"/>
</dbReference>
<dbReference type="SUPFAM" id="SSF57701">
    <property type="entry name" value="Zn2/Cys6 DNA-binding domain"/>
    <property type="match status" value="1"/>
</dbReference>
<dbReference type="PANTHER" id="PTHR47540:SF2">
    <property type="entry name" value="ZN(II)2CYS6 TRANSCRIPTION FACTOR (EUROFUNG)"/>
    <property type="match status" value="1"/>
</dbReference>
<dbReference type="CDD" id="cd12148">
    <property type="entry name" value="fungal_TF_MHR"/>
    <property type="match status" value="1"/>
</dbReference>
<evidence type="ECO:0000259" key="9">
    <source>
        <dbReference type="SMART" id="SM00906"/>
    </source>
</evidence>
<evidence type="ECO:0000256" key="5">
    <source>
        <dbReference type="ARBA" id="ARBA00023163"/>
    </source>
</evidence>
<sequence>MVGPGFSNVSHESGTPPSKRKYVTRACDACKKRKWKCDGTNVYPHGCITLKRLLISLVVVSHAQGCSYDSSDKRRQKRNAVDTTASDQISDNITRSIEAADHGLTDVRLEDDAAHLAIAGQGLPRRLLTREEEPFSDANDCKLLILPAKEFAKDCLDCYFEHASITYRFLPRLKIMETLDKVYSEDGSVLNDPTVMATILLAVGVGGEKLPLAGFLEESSVGTIQEQSSRLDQVRAAFPPTLGIIQAHFLKMIEFQKEAALPLDPLERHCSRGLFWAIFMVDRYLASSLGRPLTIRHKDVTIALPSEVDASIIPQVGAQEAKIIIGVAAHSRLYSGKTDDRERQDVINGLEGELEEWLRQTPLFFHPVYQQSEGELGETVYDIQWVFRRQQRTVRSAYYFTCMLIYRGNLLREFLNSVPNQPLPMAPSVQTRKCVNNALAMTRLAMDISSDTNHNGAFWTTSYFIFCAISILLVYMTLYQDSEDRASIESAVETAMKDHRRIDNSVNLSAQKLLEESRSRVHRIRRNQPTEATIDQNRASQLGKQSTDRIVTHDSELWQSRILEECNFPLDGGCTKTGQDALPWAHIDDSENLGMILDLGFDNTVVSNPFAQGSPQ</sequence>
<dbReference type="RefSeq" id="XP_040698661.1">
    <property type="nucleotide sequence ID" value="XM_040845347.1"/>
</dbReference>
<proteinExistence type="predicted"/>
<evidence type="ECO:0000256" key="2">
    <source>
        <dbReference type="ARBA" id="ARBA00022723"/>
    </source>
</evidence>
<keyword evidence="2" id="KW-0479">Metal-binding</keyword>
<dbReference type="AlphaFoldDB" id="A0A1L9T654"/>
<dbReference type="STRING" id="1036612.A0A1L9T654"/>
<keyword evidence="5" id="KW-0804">Transcription</keyword>
<evidence type="ECO:0000256" key="8">
    <source>
        <dbReference type="SAM" id="Phobius"/>
    </source>
</evidence>
<dbReference type="InterPro" id="IPR001138">
    <property type="entry name" value="Zn2Cys6_DnaBD"/>
</dbReference>
<keyword evidence="8" id="KW-0472">Membrane</keyword>
<evidence type="ECO:0000256" key="4">
    <source>
        <dbReference type="ARBA" id="ARBA00023125"/>
    </source>
</evidence>
<protein>
    <recommendedName>
        <fullName evidence="9">Xylanolytic transcriptional activator regulatory domain-containing protein</fullName>
    </recommendedName>
</protein>
<dbReference type="GO" id="GO:0045944">
    <property type="term" value="P:positive regulation of transcription by RNA polymerase II"/>
    <property type="evidence" value="ECO:0007669"/>
    <property type="project" value="TreeGrafter"/>
</dbReference>
<feature type="compositionally biased region" description="Polar residues" evidence="7">
    <location>
        <begin position="7"/>
        <end position="16"/>
    </location>
</feature>
<keyword evidence="3" id="KW-0805">Transcription regulation</keyword>
<keyword evidence="8" id="KW-0812">Transmembrane</keyword>
<dbReference type="OrthoDB" id="6486656at2759"/>
<evidence type="ECO:0000256" key="7">
    <source>
        <dbReference type="SAM" id="MobiDB-lite"/>
    </source>
</evidence>
<evidence type="ECO:0000256" key="6">
    <source>
        <dbReference type="ARBA" id="ARBA00023242"/>
    </source>
</evidence>
<dbReference type="SMART" id="SM00906">
    <property type="entry name" value="Fungal_trans"/>
    <property type="match status" value="1"/>
</dbReference>
<evidence type="ECO:0000313" key="10">
    <source>
        <dbReference type="EMBL" id="OJJ54855.1"/>
    </source>
</evidence>
<dbReference type="GO" id="GO:0006351">
    <property type="term" value="P:DNA-templated transcription"/>
    <property type="evidence" value="ECO:0007669"/>
    <property type="project" value="InterPro"/>
</dbReference>
<gene>
    <name evidence="10" type="ORF">ASPSYDRAFT_35523</name>
</gene>
<comment type="subcellular location">
    <subcellularLocation>
        <location evidence="1">Nucleus</location>
    </subcellularLocation>
</comment>
<dbReference type="InterPro" id="IPR007219">
    <property type="entry name" value="XnlR_reg_dom"/>
</dbReference>
<dbReference type="PANTHER" id="PTHR47540">
    <property type="entry name" value="THIAMINE REPRESSIBLE GENES REGULATORY PROTEIN THI5"/>
    <property type="match status" value="1"/>
</dbReference>
<reference evidence="11" key="1">
    <citation type="journal article" date="2017" name="Genome Biol.">
        <title>Comparative genomics reveals high biological diversity and specific adaptations in the industrially and medically important fungal genus Aspergillus.</title>
        <authorList>
            <person name="de Vries R.P."/>
            <person name="Riley R."/>
            <person name="Wiebenga A."/>
            <person name="Aguilar-Osorio G."/>
            <person name="Amillis S."/>
            <person name="Uchima C.A."/>
            <person name="Anderluh G."/>
            <person name="Asadollahi M."/>
            <person name="Askin M."/>
            <person name="Barry K."/>
            <person name="Battaglia E."/>
            <person name="Bayram O."/>
            <person name="Benocci T."/>
            <person name="Braus-Stromeyer S.A."/>
            <person name="Caldana C."/>
            <person name="Canovas D."/>
            <person name="Cerqueira G.C."/>
            <person name="Chen F."/>
            <person name="Chen W."/>
            <person name="Choi C."/>
            <person name="Clum A."/>
            <person name="Dos Santos R.A."/>
            <person name="Damasio A.R."/>
            <person name="Diallinas G."/>
            <person name="Emri T."/>
            <person name="Fekete E."/>
            <person name="Flipphi M."/>
            <person name="Freyberg S."/>
            <person name="Gallo A."/>
            <person name="Gournas C."/>
            <person name="Habgood R."/>
            <person name="Hainaut M."/>
            <person name="Harispe M.L."/>
            <person name="Henrissat B."/>
            <person name="Hilden K.S."/>
            <person name="Hope R."/>
            <person name="Hossain A."/>
            <person name="Karabika E."/>
            <person name="Karaffa L."/>
            <person name="Karanyi Z."/>
            <person name="Krasevec N."/>
            <person name="Kuo A."/>
            <person name="Kusch H."/>
            <person name="LaButti K."/>
            <person name="Lagendijk E.L."/>
            <person name="Lapidus A."/>
            <person name="Levasseur A."/>
            <person name="Lindquist E."/>
            <person name="Lipzen A."/>
            <person name="Logrieco A.F."/>
            <person name="MacCabe A."/>
            <person name="Maekelae M.R."/>
            <person name="Malavazi I."/>
            <person name="Melin P."/>
            <person name="Meyer V."/>
            <person name="Mielnichuk N."/>
            <person name="Miskei M."/>
            <person name="Molnar A.P."/>
            <person name="Mule G."/>
            <person name="Ngan C.Y."/>
            <person name="Orejas M."/>
            <person name="Orosz E."/>
            <person name="Ouedraogo J.P."/>
            <person name="Overkamp K.M."/>
            <person name="Park H.-S."/>
            <person name="Perrone G."/>
            <person name="Piumi F."/>
            <person name="Punt P.J."/>
            <person name="Ram A.F."/>
            <person name="Ramon A."/>
            <person name="Rauscher S."/>
            <person name="Record E."/>
            <person name="Riano-Pachon D.M."/>
            <person name="Robert V."/>
            <person name="Roehrig J."/>
            <person name="Ruller R."/>
            <person name="Salamov A."/>
            <person name="Salih N.S."/>
            <person name="Samson R.A."/>
            <person name="Sandor E."/>
            <person name="Sanguinetti M."/>
            <person name="Schuetze T."/>
            <person name="Sepcic K."/>
            <person name="Shelest E."/>
            <person name="Sherlock G."/>
            <person name="Sophianopoulou V."/>
            <person name="Squina F.M."/>
            <person name="Sun H."/>
            <person name="Susca A."/>
            <person name="Todd R.B."/>
            <person name="Tsang A."/>
            <person name="Unkles S.E."/>
            <person name="van de Wiele N."/>
            <person name="van Rossen-Uffink D."/>
            <person name="Oliveira J.V."/>
            <person name="Vesth T.C."/>
            <person name="Visser J."/>
            <person name="Yu J.-H."/>
            <person name="Zhou M."/>
            <person name="Andersen M.R."/>
            <person name="Archer D.B."/>
            <person name="Baker S.E."/>
            <person name="Benoit I."/>
            <person name="Brakhage A.A."/>
            <person name="Braus G.H."/>
            <person name="Fischer R."/>
            <person name="Frisvad J.C."/>
            <person name="Goldman G.H."/>
            <person name="Houbraken J."/>
            <person name="Oakley B."/>
            <person name="Pocsi I."/>
            <person name="Scazzocchio C."/>
            <person name="Seiboth B."/>
            <person name="vanKuyk P.A."/>
            <person name="Wortman J."/>
            <person name="Dyer P.S."/>
            <person name="Grigoriev I.V."/>
        </authorList>
    </citation>
    <scope>NUCLEOTIDE SEQUENCE [LARGE SCALE GENOMIC DNA]</scope>
    <source>
        <strain evidence="11">CBS 593.65</strain>
    </source>
</reference>
<feature type="region of interest" description="Disordered" evidence="7">
    <location>
        <begin position="1"/>
        <end position="20"/>
    </location>
</feature>
<dbReference type="VEuPathDB" id="FungiDB:ASPSYDRAFT_35523"/>